<dbReference type="PANTHER" id="PTHR35866">
    <property type="entry name" value="PUTATIVE-RELATED"/>
    <property type="match status" value="1"/>
</dbReference>
<dbReference type="PANTHER" id="PTHR35866:SF2">
    <property type="entry name" value="YKGJ FAMILY CYSTEINE CLUSTER PROTEIN"/>
    <property type="match status" value="1"/>
</dbReference>
<dbReference type="RefSeq" id="WP_206937156.1">
    <property type="nucleotide sequence ID" value="NZ_JAFLNF010000001.1"/>
</dbReference>
<name>A0A939EK08_9HYPH</name>
<proteinExistence type="predicted"/>
<accession>A0A939EK08</accession>
<keyword evidence="2" id="KW-1185">Reference proteome</keyword>
<gene>
    <name evidence="1" type="ORF">J0X15_00245</name>
</gene>
<dbReference type="InterPro" id="IPR005358">
    <property type="entry name" value="Puta_zinc/iron-chelating_dom"/>
</dbReference>
<dbReference type="Pfam" id="PF03692">
    <property type="entry name" value="CxxCxxCC"/>
    <property type="match status" value="1"/>
</dbReference>
<evidence type="ECO:0000313" key="1">
    <source>
        <dbReference type="EMBL" id="MBO0343635.1"/>
    </source>
</evidence>
<reference evidence="1" key="1">
    <citation type="submission" date="2021-03" db="EMBL/GenBank/DDBJ databases">
        <title>Roseibium sp. CAU 1637 isolated from Incheon.</title>
        <authorList>
            <person name="Kim W."/>
        </authorList>
    </citation>
    <scope>NUCLEOTIDE SEQUENCE</scope>
    <source>
        <strain evidence="1">CAU 1637</strain>
    </source>
</reference>
<sequence>MPNLSPQRADVNFACVGCGKCCTGHHVPLTLGEARQWAADGGQIVILVEALLESSLVRPWGKELAHVVKRSQEVLSGQTQAHVAINLAAFNPAECMHLDDDKRCRIYERRPLVCRIYPMEIVPDLVMLQEEKDCPPEAWQQSEPYLRNGLPADAELARLIVLSRQTNYEQVSLRAAICAELGIGTAALKGDGFTAYFPDMTRFADALDKVSSAREVVVGEWDFAASSVEIAEHLAAQGAALTQSANSGAFQFIPVTSAT</sequence>
<organism evidence="1 2">
    <name type="scientific">Roseibium limicola</name>
    <dbReference type="NCBI Taxonomy" id="2816037"/>
    <lineage>
        <taxon>Bacteria</taxon>
        <taxon>Pseudomonadati</taxon>
        <taxon>Pseudomonadota</taxon>
        <taxon>Alphaproteobacteria</taxon>
        <taxon>Hyphomicrobiales</taxon>
        <taxon>Stappiaceae</taxon>
        <taxon>Roseibium</taxon>
    </lineage>
</organism>
<dbReference type="AlphaFoldDB" id="A0A939EK08"/>
<dbReference type="Proteomes" id="UP000664779">
    <property type="component" value="Unassembled WGS sequence"/>
</dbReference>
<protein>
    <submittedName>
        <fullName evidence="1">YkgJ family cysteine cluster protein</fullName>
    </submittedName>
</protein>
<dbReference type="EMBL" id="JAFLNF010000001">
    <property type="protein sequence ID" value="MBO0343635.1"/>
    <property type="molecule type" value="Genomic_DNA"/>
</dbReference>
<evidence type="ECO:0000313" key="2">
    <source>
        <dbReference type="Proteomes" id="UP000664779"/>
    </source>
</evidence>
<comment type="caution">
    <text evidence="1">The sequence shown here is derived from an EMBL/GenBank/DDBJ whole genome shotgun (WGS) entry which is preliminary data.</text>
</comment>